<sequence>MAVMILAREPGVIVRKELEPFFITAKRPIMNCKEKCITKTKKAKPDQDFRGDGLPASAEPGLTRDILVSHMSVQLKACNQVTGRCKRGRLESPPTKKATEPESTMMIICTYNARTLASGAPIEHLIMQAKKVKFNVTETKRRHPLKAVYSTGEELFLGTCEYRAKKKKPKLSNMDLEFYREDAFYKALIGDFNVKIGTRRTPEELHIGTHGFQ</sequence>
<evidence type="ECO:0000313" key="1">
    <source>
        <dbReference type="EMBL" id="KAK6735163.1"/>
    </source>
</evidence>
<evidence type="ECO:0000313" key="2">
    <source>
        <dbReference type="Proteomes" id="UP001303046"/>
    </source>
</evidence>
<keyword evidence="2" id="KW-1185">Reference proteome</keyword>
<proteinExistence type="predicted"/>
<organism evidence="1 2">
    <name type="scientific">Necator americanus</name>
    <name type="common">Human hookworm</name>
    <dbReference type="NCBI Taxonomy" id="51031"/>
    <lineage>
        <taxon>Eukaryota</taxon>
        <taxon>Metazoa</taxon>
        <taxon>Ecdysozoa</taxon>
        <taxon>Nematoda</taxon>
        <taxon>Chromadorea</taxon>
        <taxon>Rhabditida</taxon>
        <taxon>Rhabditina</taxon>
        <taxon>Rhabditomorpha</taxon>
        <taxon>Strongyloidea</taxon>
        <taxon>Ancylostomatidae</taxon>
        <taxon>Bunostominae</taxon>
        <taxon>Necator</taxon>
    </lineage>
</organism>
<comment type="caution">
    <text evidence="1">The sequence shown here is derived from an EMBL/GenBank/DDBJ whole genome shotgun (WGS) entry which is preliminary data.</text>
</comment>
<dbReference type="Proteomes" id="UP001303046">
    <property type="component" value="Unassembled WGS sequence"/>
</dbReference>
<dbReference type="EMBL" id="JAVFWL010000002">
    <property type="protein sequence ID" value="KAK6735163.1"/>
    <property type="molecule type" value="Genomic_DNA"/>
</dbReference>
<protein>
    <submittedName>
        <fullName evidence="1">Uncharacterized protein</fullName>
    </submittedName>
</protein>
<reference evidence="1 2" key="1">
    <citation type="submission" date="2023-08" db="EMBL/GenBank/DDBJ databases">
        <title>A Necator americanus chromosomal reference genome.</title>
        <authorList>
            <person name="Ilik V."/>
            <person name="Petrzelkova K.J."/>
            <person name="Pardy F."/>
            <person name="Fuh T."/>
            <person name="Niatou-Singa F.S."/>
            <person name="Gouil Q."/>
            <person name="Baker L."/>
            <person name="Ritchie M.E."/>
            <person name="Jex A.R."/>
            <person name="Gazzola D."/>
            <person name="Li H."/>
            <person name="Toshio Fujiwara R."/>
            <person name="Zhan B."/>
            <person name="Aroian R.V."/>
            <person name="Pafco B."/>
            <person name="Schwarz E.M."/>
        </authorList>
    </citation>
    <scope>NUCLEOTIDE SEQUENCE [LARGE SCALE GENOMIC DNA]</scope>
    <source>
        <strain evidence="1 2">Aroian</strain>
        <tissue evidence="1">Whole animal</tissue>
    </source>
</reference>
<name>A0ABR1C9I9_NECAM</name>
<accession>A0ABR1C9I9</accession>
<gene>
    <name evidence="1" type="primary">Necator_chrII.g6176</name>
    <name evidence="1" type="ORF">RB195_018383</name>
</gene>